<dbReference type="EMBL" id="CCYA01000204">
    <property type="protein sequence ID" value="CEH13120.1"/>
    <property type="molecule type" value="Genomic_DNA"/>
</dbReference>
<organism evidence="5 6">
    <name type="scientific">Ceraceosorus bombacis</name>
    <dbReference type="NCBI Taxonomy" id="401625"/>
    <lineage>
        <taxon>Eukaryota</taxon>
        <taxon>Fungi</taxon>
        <taxon>Dikarya</taxon>
        <taxon>Basidiomycota</taxon>
        <taxon>Ustilaginomycotina</taxon>
        <taxon>Exobasidiomycetes</taxon>
        <taxon>Ceraceosorales</taxon>
        <taxon>Ceraceosoraceae</taxon>
        <taxon>Ceraceosorus</taxon>
    </lineage>
</organism>
<accession>A0A0P1BBK1</accession>
<evidence type="ECO:0000313" key="6">
    <source>
        <dbReference type="Proteomes" id="UP000054845"/>
    </source>
</evidence>
<sequence length="161" mass="17750">MSLRPSNLLMLCCLLSISRPRSSAGSIPEQPRRSESGSSRPPSTYANTHAVSIGDDPPADTTTPINWELNSMKERLARVEVHVSTISLTKRAVEHKKKSKQLESKLQDLERCAATVDLPTLTLCLERLELTVQQQKTKVNMLIAAMAINLAILLGLVLRAH</sequence>
<proteinExistence type="predicted"/>
<feature type="coiled-coil region" evidence="1">
    <location>
        <begin position="92"/>
        <end position="145"/>
    </location>
</feature>
<keyword evidence="3" id="KW-0812">Transmembrane</keyword>
<feature type="signal peptide" evidence="4">
    <location>
        <begin position="1"/>
        <end position="24"/>
    </location>
</feature>
<name>A0A0P1BBK1_9BASI</name>
<evidence type="ECO:0000256" key="3">
    <source>
        <dbReference type="SAM" id="Phobius"/>
    </source>
</evidence>
<feature type="region of interest" description="Disordered" evidence="2">
    <location>
        <begin position="21"/>
        <end position="63"/>
    </location>
</feature>
<evidence type="ECO:0000256" key="4">
    <source>
        <dbReference type="SAM" id="SignalP"/>
    </source>
</evidence>
<keyword evidence="3" id="KW-0472">Membrane</keyword>
<evidence type="ECO:0000256" key="1">
    <source>
        <dbReference type="SAM" id="Coils"/>
    </source>
</evidence>
<keyword evidence="3" id="KW-1133">Transmembrane helix</keyword>
<feature type="transmembrane region" description="Helical" evidence="3">
    <location>
        <begin position="139"/>
        <end position="158"/>
    </location>
</feature>
<keyword evidence="6" id="KW-1185">Reference proteome</keyword>
<feature type="chain" id="PRO_5006059361" evidence="4">
    <location>
        <begin position="25"/>
        <end position="161"/>
    </location>
</feature>
<evidence type="ECO:0000313" key="5">
    <source>
        <dbReference type="EMBL" id="CEH13120.1"/>
    </source>
</evidence>
<keyword evidence="4" id="KW-0732">Signal</keyword>
<reference evidence="5 6" key="1">
    <citation type="submission" date="2014-09" db="EMBL/GenBank/DDBJ databases">
        <authorList>
            <person name="Magalhaes I.L.F."/>
            <person name="Oliveira U."/>
            <person name="Santos F.R."/>
            <person name="Vidigal T.H.D.A."/>
            <person name="Brescovit A.D."/>
            <person name="Santos A.J."/>
        </authorList>
    </citation>
    <scope>NUCLEOTIDE SEQUENCE [LARGE SCALE GENOMIC DNA]</scope>
</reference>
<evidence type="ECO:0000256" key="2">
    <source>
        <dbReference type="SAM" id="MobiDB-lite"/>
    </source>
</evidence>
<protein>
    <submittedName>
        <fullName evidence="5">Uncharacterized protein</fullName>
    </submittedName>
</protein>
<keyword evidence="1" id="KW-0175">Coiled coil</keyword>
<dbReference type="AlphaFoldDB" id="A0A0P1BBK1"/>
<dbReference type="Proteomes" id="UP000054845">
    <property type="component" value="Unassembled WGS sequence"/>
</dbReference>